<feature type="region of interest" description="Disordered" evidence="4">
    <location>
        <begin position="265"/>
        <end position="302"/>
    </location>
</feature>
<evidence type="ECO:0000313" key="5">
    <source>
        <dbReference type="EMBL" id="CAH2254170.1"/>
    </source>
</evidence>
<dbReference type="GO" id="GO:0030687">
    <property type="term" value="C:preribosome, large subunit precursor"/>
    <property type="evidence" value="ECO:0007669"/>
    <property type="project" value="TreeGrafter"/>
</dbReference>
<accession>A0AAD1RGU6</accession>
<keyword evidence="6" id="KW-1185">Reference proteome</keyword>
<evidence type="ECO:0000256" key="4">
    <source>
        <dbReference type="SAM" id="MobiDB-lite"/>
    </source>
</evidence>
<proteinExistence type="inferred from homology"/>
<evidence type="ECO:0000313" key="6">
    <source>
        <dbReference type="Proteomes" id="UP001295444"/>
    </source>
</evidence>
<evidence type="ECO:0000256" key="2">
    <source>
        <dbReference type="ARBA" id="ARBA00017475"/>
    </source>
</evidence>
<feature type="compositionally biased region" description="Basic and acidic residues" evidence="4">
    <location>
        <begin position="490"/>
        <end position="500"/>
    </location>
</feature>
<feature type="coiled-coil region" evidence="3">
    <location>
        <begin position="77"/>
        <end position="104"/>
    </location>
</feature>
<feature type="coiled-coil region" evidence="3">
    <location>
        <begin position="326"/>
        <end position="353"/>
    </location>
</feature>
<feature type="region of interest" description="Disordered" evidence="4">
    <location>
        <begin position="1"/>
        <end position="54"/>
    </location>
</feature>
<feature type="region of interest" description="Disordered" evidence="4">
    <location>
        <begin position="471"/>
        <end position="500"/>
    </location>
</feature>
<sequence>MEVISGAEQLESADSDIEDNTISDSDDADSEDETELAKDESENEDLSEEDPNKGWAEAMAKILKKKVSADKSSAILVKSKAVEKEKEKENLERLEKKKQIDKKRQWEMMCRVKPDVVKDKEAEKNLQRIATRGVVQLFNAVRTHQGNINEKIKTVGRSERKRSKLMSSVSKKDFINVLRGKESKADQASTEKKRGTQKLCLKSAKEIEPGGCLLREQYIVQIAMPLWAADRAPTYEQQVSCSRSKGVLEQIDPASLLGTDLLNSDIEDNTISDSDDADSEDETELAKDESENEDLSEEDPNKGWAEAMAKILKKKVSADKSSAILVKSKAVEKEKEKENLERLEKKKQIDKKRQWEMMCRVKPDVVKDKEAEKNLQRIATRGVVQLFNAVRTHQGNINEKIKTVGRSERKRSKLMSSVSKKDFINVLRGKESKADQASTEKKRGTQKITVKSESDTQWSILRDDFMMGASMKDWDKDSDDGAANADPELGAEHDSGSDSD</sequence>
<keyword evidence="3" id="KW-0175">Coiled coil</keyword>
<evidence type="ECO:0000256" key="3">
    <source>
        <dbReference type="SAM" id="Coils"/>
    </source>
</evidence>
<dbReference type="PANTHER" id="PTHR13245:SF14">
    <property type="entry name" value="RRP15-LIKE PROTEIN"/>
    <property type="match status" value="1"/>
</dbReference>
<dbReference type="PANTHER" id="PTHR13245">
    <property type="entry name" value="RRP15-LIKE PROTEIN"/>
    <property type="match status" value="1"/>
</dbReference>
<dbReference type="GO" id="GO:0000460">
    <property type="term" value="P:maturation of 5.8S rRNA"/>
    <property type="evidence" value="ECO:0007669"/>
    <property type="project" value="TreeGrafter"/>
</dbReference>
<reference evidence="5" key="1">
    <citation type="submission" date="2022-03" db="EMBL/GenBank/DDBJ databases">
        <authorList>
            <person name="Alioto T."/>
            <person name="Alioto T."/>
            <person name="Gomez Garrido J."/>
        </authorList>
    </citation>
    <scope>NUCLEOTIDE SEQUENCE</scope>
</reference>
<evidence type="ECO:0000256" key="1">
    <source>
        <dbReference type="ARBA" id="ARBA00007462"/>
    </source>
</evidence>
<dbReference type="Proteomes" id="UP001295444">
    <property type="component" value="Chromosome 02"/>
</dbReference>
<feature type="region of interest" description="Disordered" evidence="4">
    <location>
        <begin position="428"/>
        <end position="454"/>
    </location>
</feature>
<feature type="compositionally biased region" description="Acidic residues" evidence="4">
    <location>
        <begin position="265"/>
        <end position="283"/>
    </location>
</feature>
<organism evidence="5 6">
    <name type="scientific">Pelobates cultripes</name>
    <name type="common">Western spadefoot toad</name>
    <dbReference type="NCBI Taxonomy" id="61616"/>
    <lineage>
        <taxon>Eukaryota</taxon>
        <taxon>Metazoa</taxon>
        <taxon>Chordata</taxon>
        <taxon>Craniata</taxon>
        <taxon>Vertebrata</taxon>
        <taxon>Euteleostomi</taxon>
        <taxon>Amphibia</taxon>
        <taxon>Batrachia</taxon>
        <taxon>Anura</taxon>
        <taxon>Pelobatoidea</taxon>
        <taxon>Pelobatidae</taxon>
        <taxon>Pelobates</taxon>
    </lineage>
</organism>
<protein>
    <recommendedName>
        <fullName evidence="2">RRP15-like protein</fullName>
    </recommendedName>
</protein>
<gene>
    <name evidence="5" type="ORF">PECUL_23A052744</name>
</gene>
<dbReference type="AlphaFoldDB" id="A0AAD1RGU6"/>
<name>A0AAD1RGU6_PELCU</name>
<dbReference type="EMBL" id="OW240913">
    <property type="protein sequence ID" value="CAH2254170.1"/>
    <property type="molecule type" value="Genomic_DNA"/>
</dbReference>
<feature type="compositionally biased region" description="Basic and acidic residues" evidence="4">
    <location>
        <begin position="428"/>
        <end position="443"/>
    </location>
</feature>
<comment type="similarity">
    <text evidence="1">Belongs to the RRP15 family.</text>
</comment>
<dbReference type="GO" id="GO:0000470">
    <property type="term" value="P:maturation of LSU-rRNA"/>
    <property type="evidence" value="ECO:0007669"/>
    <property type="project" value="TreeGrafter"/>
</dbReference>
<dbReference type="InterPro" id="IPR012459">
    <property type="entry name" value="Rrp15"/>
</dbReference>
<feature type="compositionally biased region" description="Acidic residues" evidence="4">
    <location>
        <begin position="11"/>
        <end position="34"/>
    </location>
</feature>
<dbReference type="Pfam" id="PF07890">
    <property type="entry name" value="Rrp15p"/>
    <property type="match status" value="2"/>
</dbReference>